<feature type="domain" description="Ketoreductase" evidence="4">
    <location>
        <begin position="6"/>
        <end position="174"/>
    </location>
</feature>
<sequence length="237" mass="25136">MQWQQQVAVVTGANRGLGRALTQALLGRGVAKVYACSRRGICDDDPRLIPVTLDITCEQQIMALTERAQDATLLINNAGINGFGDALGAPMASIQAEMETNAFGTLRLIRALVPDLRHKPDATIVNVISVCALAGMPGLAGYSASKAALFSLHQSLIPLLQEQGIQLLGAFPGPIDTEMNAGQAVAEMATAESVAQAILTGIAQRQAMIFPDSIGKEVQAQWQADPLALAGQFRQYR</sequence>
<organism evidence="5 6">
    <name type="scientific">Ferrimonas marina</name>
    <dbReference type="NCBI Taxonomy" id="299255"/>
    <lineage>
        <taxon>Bacteria</taxon>
        <taxon>Pseudomonadati</taxon>
        <taxon>Pseudomonadota</taxon>
        <taxon>Gammaproteobacteria</taxon>
        <taxon>Alteromonadales</taxon>
        <taxon>Ferrimonadaceae</taxon>
        <taxon>Ferrimonas</taxon>
    </lineage>
</organism>
<dbReference type="STRING" id="299255.SAMN02745129_3177"/>
<evidence type="ECO:0000313" key="5">
    <source>
        <dbReference type="EMBL" id="SHH94135.1"/>
    </source>
</evidence>
<evidence type="ECO:0000256" key="1">
    <source>
        <dbReference type="ARBA" id="ARBA00006484"/>
    </source>
</evidence>
<dbReference type="InterPro" id="IPR057326">
    <property type="entry name" value="KR_dom"/>
</dbReference>
<dbReference type="GO" id="GO:0016491">
    <property type="term" value="F:oxidoreductase activity"/>
    <property type="evidence" value="ECO:0007669"/>
    <property type="project" value="UniProtKB-KW"/>
</dbReference>
<keyword evidence="6" id="KW-1185">Reference proteome</keyword>
<dbReference type="Proteomes" id="UP000184268">
    <property type="component" value="Unassembled WGS sequence"/>
</dbReference>
<reference evidence="5 6" key="1">
    <citation type="submission" date="2016-11" db="EMBL/GenBank/DDBJ databases">
        <authorList>
            <person name="Jaros S."/>
            <person name="Januszkiewicz K."/>
            <person name="Wedrychowicz H."/>
        </authorList>
    </citation>
    <scope>NUCLEOTIDE SEQUENCE [LARGE SCALE GENOMIC DNA]</scope>
    <source>
        <strain evidence="5 6">DSM 16917</strain>
    </source>
</reference>
<dbReference type="SUPFAM" id="SSF51735">
    <property type="entry name" value="NAD(P)-binding Rossmann-fold domains"/>
    <property type="match status" value="1"/>
</dbReference>
<accession>A0A1M5X2S6</accession>
<evidence type="ECO:0000259" key="4">
    <source>
        <dbReference type="SMART" id="SM00822"/>
    </source>
</evidence>
<comment type="similarity">
    <text evidence="1 3">Belongs to the short-chain dehydrogenases/reductases (SDR) family.</text>
</comment>
<dbReference type="RefSeq" id="WP_067661109.1">
    <property type="nucleotide sequence ID" value="NZ_FQXG01000005.1"/>
</dbReference>
<gene>
    <name evidence="5" type="ORF">SAMN02745129_3177</name>
</gene>
<dbReference type="Pfam" id="PF00106">
    <property type="entry name" value="adh_short"/>
    <property type="match status" value="1"/>
</dbReference>
<dbReference type="PANTHER" id="PTHR44169:SF6">
    <property type="entry name" value="NADPH-DEPENDENT 1-ACYLDIHYDROXYACETONE PHOSPHATE REDUCTASE"/>
    <property type="match status" value="1"/>
</dbReference>
<name>A0A1M5X2S6_9GAMM</name>
<dbReference type="OrthoDB" id="154414at2"/>
<dbReference type="SMART" id="SM00822">
    <property type="entry name" value="PKS_KR"/>
    <property type="match status" value="1"/>
</dbReference>
<dbReference type="AlphaFoldDB" id="A0A1M5X2S6"/>
<keyword evidence="2" id="KW-0560">Oxidoreductase</keyword>
<dbReference type="Gene3D" id="3.40.50.720">
    <property type="entry name" value="NAD(P)-binding Rossmann-like Domain"/>
    <property type="match status" value="1"/>
</dbReference>
<evidence type="ECO:0000313" key="6">
    <source>
        <dbReference type="Proteomes" id="UP000184268"/>
    </source>
</evidence>
<evidence type="ECO:0000256" key="3">
    <source>
        <dbReference type="RuleBase" id="RU000363"/>
    </source>
</evidence>
<dbReference type="PANTHER" id="PTHR44169">
    <property type="entry name" value="NADPH-DEPENDENT 1-ACYLDIHYDROXYACETONE PHOSPHATE REDUCTASE"/>
    <property type="match status" value="1"/>
</dbReference>
<dbReference type="EMBL" id="FQXG01000005">
    <property type="protein sequence ID" value="SHH94135.1"/>
    <property type="molecule type" value="Genomic_DNA"/>
</dbReference>
<dbReference type="InterPro" id="IPR036291">
    <property type="entry name" value="NAD(P)-bd_dom_sf"/>
</dbReference>
<dbReference type="PRINTS" id="PR00081">
    <property type="entry name" value="GDHRDH"/>
</dbReference>
<protein>
    <submittedName>
        <fullName evidence="5">Short-chain dehydrogenase</fullName>
    </submittedName>
</protein>
<dbReference type="InterPro" id="IPR002347">
    <property type="entry name" value="SDR_fam"/>
</dbReference>
<evidence type="ECO:0000256" key="2">
    <source>
        <dbReference type="ARBA" id="ARBA00023002"/>
    </source>
</evidence>
<proteinExistence type="inferred from homology"/>
<dbReference type="PRINTS" id="PR00080">
    <property type="entry name" value="SDRFAMILY"/>
</dbReference>